<proteinExistence type="predicted"/>
<dbReference type="NCBIfam" id="TIGR03491">
    <property type="entry name" value="TM0106 family RecB-like putative nuclease"/>
    <property type="match status" value="1"/>
</dbReference>
<evidence type="ECO:0000313" key="7">
    <source>
        <dbReference type="EMBL" id="QNV40139.1"/>
    </source>
</evidence>
<reference evidence="7 8" key="1">
    <citation type="submission" date="2020-09" db="EMBL/GenBank/DDBJ databases">
        <title>Investigation of environmental microbe.</title>
        <authorList>
            <person name="Ou Y."/>
            <person name="Kang Q."/>
        </authorList>
    </citation>
    <scope>NUCLEOTIDE SEQUENCE [LARGE SCALE GENOMIC DNA]</scope>
    <source>
        <strain evidence="7 8">KJZ-9</strain>
    </source>
</reference>
<keyword evidence="3" id="KW-0347">Helicase</keyword>
<dbReference type="InterPro" id="IPR050534">
    <property type="entry name" value="Coronavir_polyprotein_1ab"/>
</dbReference>
<evidence type="ECO:0000259" key="5">
    <source>
        <dbReference type="Pfam" id="PF13087"/>
    </source>
</evidence>
<evidence type="ECO:0000256" key="3">
    <source>
        <dbReference type="ARBA" id="ARBA00022806"/>
    </source>
</evidence>
<dbReference type="RefSeq" id="WP_190617737.1">
    <property type="nucleotide sequence ID" value="NZ_CP061538.1"/>
</dbReference>
<dbReference type="KEGG" id="rama:IDM48_01420"/>
<dbReference type="EMBL" id="CP061538">
    <property type="protein sequence ID" value="QNV40139.1"/>
    <property type="molecule type" value="Genomic_DNA"/>
</dbReference>
<feature type="domain" description="DNA2/NAM7 helicase-like C-terminal" evidence="5">
    <location>
        <begin position="1021"/>
        <end position="1200"/>
    </location>
</feature>
<dbReference type="CDD" id="cd18808">
    <property type="entry name" value="SF1_C_Upf1"/>
    <property type="match status" value="1"/>
</dbReference>
<dbReference type="Proteomes" id="UP000516421">
    <property type="component" value="Chromosome"/>
</dbReference>
<dbReference type="GO" id="GO:0016787">
    <property type="term" value="F:hydrolase activity"/>
    <property type="evidence" value="ECO:0007669"/>
    <property type="project" value="UniProtKB-KW"/>
</dbReference>
<keyword evidence="2" id="KW-0378">Hydrolase</keyword>
<dbReference type="InterPro" id="IPR027417">
    <property type="entry name" value="P-loop_NTPase"/>
</dbReference>
<gene>
    <name evidence="7" type="ORF">IDM48_01420</name>
</gene>
<dbReference type="GO" id="GO:0043139">
    <property type="term" value="F:5'-3' DNA helicase activity"/>
    <property type="evidence" value="ECO:0007669"/>
    <property type="project" value="TreeGrafter"/>
</dbReference>
<keyword evidence="1" id="KW-0547">Nucleotide-binding</keyword>
<keyword evidence="8" id="KW-1185">Reference proteome</keyword>
<dbReference type="InterPro" id="IPR041679">
    <property type="entry name" value="DNA2/NAM7-like_C"/>
</dbReference>
<evidence type="ECO:0000259" key="6">
    <source>
        <dbReference type="Pfam" id="PF13482"/>
    </source>
</evidence>
<evidence type="ECO:0000313" key="8">
    <source>
        <dbReference type="Proteomes" id="UP000516421"/>
    </source>
</evidence>
<sequence>MFFLPTSDGTSQRHAVFSASDLVLAATCEYASLQVLDEKLGRIPRSDFAEDALLARTSVLGDQHENAVLEQFKERFGQWNPETHTGVYEVEPASDYSREALEAKHRETMQALEAGADVVFQASFFDGEFHGRADFLVKTGPGEFAVYDTKLARHAKVTALLQLAAYADQLLKAEFAVHPDAVLILGTGEESTHNIYEILPVFRERRRRFLDTLARHSQEGVEAVSWFGSEDVARCGRCERCAVEIQKHRDMLLVAGMSVRTRNNLWAKYGIRTIDELATLEPQRGYLPASYQKLKDQAALQTGLAGFDGSRTFTKNGQSHTVSYALLPSSTLGSLPRANPGDIFFDFEGDPLWQDGEGSWGLEYLFGVVEADSSAETARFIPFWAHDRVEERRALMEFLEYVRQRRQQYPGMKIYHYANYEKRALRGLAARHGVGEETVDELLRENVLIDLFETVRHSLRISENSYSIKKLEPLYMGENLRGGEVTDAGASVVAYADFCTARDTGNAELAEHIKSSIADYNEYDCVSTLRLRNWLLELAGRNAAEESANVLTHSSGDDAAHGSLEELVAASGKDREEASAAEKALIEFVENLDPEQGLGADEQAIAMVASATGYHRRERKQFWWDHFDRLASAVEEWEETRNVALFERADVVEDWAKDPDRPRAQPTRLLGVRARVAEGSSLKEGDSGLYLMYQDSFPPYIEAKLAEQAEKFAASNDGIVPDVLRAGDFRGTIESIEAQPDGTVNMRIRESLPRGAAEFTQIPMALTPPQPLQTKAQEQSLQGLAEEVGAYLPEIPDAPELDILRRRAPRLKPGHTLERPNVEKHGSFATIEAIYAAVSALDRSYVAVQGPPGSGKTFLGSHVIGRLIQDGWKIGVVAQSHAVVENVLLGCIEKGKVRPEQVAKFAGKTQMSQAPWVEVDQNALAQALKEPAGFLIGGTAWDFSSDKKFDARVLDLLVIDEAGQYSLANTLAVARAAQNMLLLGDPQQLPQVTQGTHPYPVDESALGWLSAGHDTLPEKLGYFLDVSWRMHPALCAPVSLLSYSGKLQSAPAGAQRELAGWAPGIFVREVDHRGNTTSSIEEALEVAHIARSFIGAQWTENLAHPEKYRSLEPEDILVVAAYNAQVDLITEKLESAGLKDEDGGVRVGTVDKFQGQEAPVVIVSMAASSAGESARGAEFLLSPNRLNVAISRGQWCAVLVKSSSLTNFLPTTPAGLSQLGGFVRLAEDSYPFPAE</sequence>
<dbReference type="Pfam" id="PF13604">
    <property type="entry name" value="AAA_30"/>
    <property type="match status" value="1"/>
</dbReference>
<dbReference type="Pfam" id="PF13482">
    <property type="entry name" value="RNase_H_2"/>
    <property type="match status" value="1"/>
</dbReference>
<organism evidence="7 8">
    <name type="scientific">Rothia amarae</name>
    <dbReference type="NCBI Taxonomy" id="169480"/>
    <lineage>
        <taxon>Bacteria</taxon>
        <taxon>Bacillati</taxon>
        <taxon>Actinomycetota</taxon>
        <taxon>Actinomycetes</taxon>
        <taxon>Micrococcales</taxon>
        <taxon>Micrococcaceae</taxon>
        <taxon>Rothia</taxon>
    </lineage>
</organism>
<dbReference type="CDD" id="cd17934">
    <property type="entry name" value="DEXXQc_Upf1-like"/>
    <property type="match status" value="1"/>
</dbReference>
<dbReference type="InterPro" id="IPR047187">
    <property type="entry name" value="SF1_C_Upf1"/>
</dbReference>
<dbReference type="Gene3D" id="3.40.50.300">
    <property type="entry name" value="P-loop containing nucleotide triphosphate hydrolases"/>
    <property type="match status" value="2"/>
</dbReference>
<dbReference type="Pfam" id="PF13087">
    <property type="entry name" value="AAA_12"/>
    <property type="match status" value="1"/>
</dbReference>
<dbReference type="SUPFAM" id="SSF52540">
    <property type="entry name" value="P-loop containing nucleoside triphosphate hydrolases"/>
    <property type="match status" value="1"/>
</dbReference>
<keyword evidence="4" id="KW-0067">ATP-binding</keyword>
<dbReference type="InterPro" id="IPR019993">
    <property type="entry name" value="RecB_nuclease_TM0106_put"/>
</dbReference>
<dbReference type="PANTHER" id="PTHR43788">
    <property type="entry name" value="DNA2/NAM7 HELICASE FAMILY MEMBER"/>
    <property type="match status" value="1"/>
</dbReference>
<dbReference type="AlphaFoldDB" id="A0A7H2BKE3"/>
<name>A0A7H2BKE3_9MICC</name>
<dbReference type="PANTHER" id="PTHR43788:SF8">
    <property type="entry name" value="DNA-BINDING PROTEIN SMUBP-2"/>
    <property type="match status" value="1"/>
</dbReference>
<accession>A0A7H2BKE3</accession>
<feature type="domain" description="YprB ribonuclease H-like" evidence="6">
    <location>
        <begin position="343"/>
        <end position="535"/>
    </location>
</feature>
<evidence type="ECO:0000256" key="2">
    <source>
        <dbReference type="ARBA" id="ARBA00022801"/>
    </source>
</evidence>
<dbReference type="InterPro" id="IPR038720">
    <property type="entry name" value="YprB_RNase_H-like_dom"/>
</dbReference>
<protein>
    <submittedName>
        <fullName evidence="7">TM0106 family RecB-like putative nuclease</fullName>
    </submittedName>
</protein>
<evidence type="ECO:0000256" key="1">
    <source>
        <dbReference type="ARBA" id="ARBA00022741"/>
    </source>
</evidence>
<dbReference type="GO" id="GO:0005524">
    <property type="term" value="F:ATP binding"/>
    <property type="evidence" value="ECO:0007669"/>
    <property type="project" value="UniProtKB-KW"/>
</dbReference>
<evidence type="ECO:0000256" key="4">
    <source>
        <dbReference type="ARBA" id="ARBA00022840"/>
    </source>
</evidence>